<dbReference type="PANTHER" id="PTHR45436:SF5">
    <property type="entry name" value="SENSOR HISTIDINE KINASE TRCS"/>
    <property type="match status" value="1"/>
</dbReference>
<keyword evidence="7 14" id="KW-0418">Kinase</keyword>
<evidence type="ECO:0000256" key="8">
    <source>
        <dbReference type="ARBA" id="ARBA00022989"/>
    </source>
</evidence>
<dbReference type="InterPro" id="IPR003660">
    <property type="entry name" value="HAMP_dom"/>
</dbReference>
<keyword evidence="4" id="KW-0597">Phosphoprotein</keyword>
<evidence type="ECO:0000256" key="10">
    <source>
        <dbReference type="ARBA" id="ARBA00023136"/>
    </source>
</evidence>
<dbReference type="InterPro" id="IPR004358">
    <property type="entry name" value="Sig_transdc_His_kin-like_C"/>
</dbReference>
<evidence type="ECO:0000256" key="6">
    <source>
        <dbReference type="ARBA" id="ARBA00022692"/>
    </source>
</evidence>
<evidence type="ECO:0000313" key="15">
    <source>
        <dbReference type="Proteomes" id="UP000638560"/>
    </source>
</evidence>
<reference evidence="14 15" key="1">
    <citation type="submission" date="2020-11" db="EMBL/GenBank/DDBJ databases">
        <title>A novel isolate from a Black sea contaminated sediment with potential to produce alkanes: Plantactinospora alkalitolerans sp. nov.</title>
        <authorList>
            <person name="Carro L."/>
            <person name="Veyisoglu A."/>
            <person name="Guven K."/>
            <person name="Schumann P."/>
            <person name="Klenk H.-P."/>
            <person name="Sahin N."/>
        </authorList>
    </citation>
    <scope>NUCLEOTIDE SEQUENCE [LARGE SCALE GENOMIC DNA]</scope>
    <source>
        <strain evidence="14 15">S1510</strain>
    </source>
</reference>
<dbReference type="SUPFAM" id="SSF47384">
    <property type="entry name" value="Homodimeric domain of signal transducing histidine kinase"/>
    <property type="match status" value="1"/>
</dbReference>
<dbReference type="Gene3D" id="6.10.340.10">
    <property type="match status" value="1"/>
</dbReference>
<feature type="region of interest" description="Disordered" evidence="11">
    <location>
        <begin position="448"/>
        <end position="471"/>
    </location>
</feature>
<comment type="catalytic activity">
    <reaction evidence="1">
        <text>ATP + protein L-histidine = ADP + protein N-phospho-L-histidine.</text>
        <dbReference type="EC" id="2.7.13.3"/>
    </reaction>
</comment>
<dbReference type="SMART" id="SM00304">
    <property type="entry name" value="HAMP"/>
    <property type="match status" value="1"/>
</dbReference>
<evidence type="ECO:0000259" key="13">
    <source>
        <dbReference type="PROSITE" id="PS50885"/>
    </source>
</evidence>
<dbReference type="Proteomes" id="UP000638560">
    <property type="component" value="Unassembled WGS sequence"/>
</dbReference>
<gene>
    <name evidence="14" type="ORF">I0C86_33865</name>
</gene>
<dbReference type="CDD" id="cd06225">
    <property type="entry name" value="HAMP"/>
    <property type="match status" value="1"/>
</dbReference>
<dbReference type="InterPro" id="IPR005467">
    <property type="entry name" value="His_kinase_dom"/>
</dbReference>
<dbReference type="Pfam" id="PF00672">
    <property type="entry name" value="HAMP"/>
    <property type="match status" value="1"/>
</dbReference>
<dbReference type="InterPro" id="IPR003661">
    <property type="entry name" value="HisK_dim/P_dom"/>
</dbReference>
<keyword evidence="5" id="KW-0808">Transferase</keyword>
<dbReference type="InterPro" id="IPR036890">
    <property type="entry name" value="HATPase_C_sf"/>
</dbReference>
<dbReference type="CDD" id="cd00075">
    <property type="entry name" value="HATPase"/>
    <property type="match status" value="1"/>
</dbReference>
<proteinExistence type="predicted"/>
<dbReference type="SUPFAM" id="SSF55874">
    <property type="entry name" value="ATPase domain of HSP90 chaperone/DNA topoisomerase II/histidine kinase"/>
    <property type="match status" value="1"/>
</dbReference>
<name>A0ABS0H600_9ACTN</name>
<organism evidence="14 15">
    <name type="scientific">Plantactinospora alkalitolerans</name>
    <dbReference type="NCBI Taxonomy" id="2789879"/>
    <lineage>
        <taxon>Bacteria</taxon>
        <taxon>Bacillati</taxon>
        <taxon>Actinomycetota</taxon>
        <taxon>Actinomycetes</taxon>
        <taxon>Micromonosporales</taxon>
        <taxon>Micromonosporaceae</taxon>
        <taxon>Plantactinospora</taxon>
    </lineage>
</organism>
<keyword evidence="15" id="KW-1185">Reference proteome</keyword>
<dbReference type="EMBL" id="JADPUN010000300">
    <property type="protein sequence ID" value="MBF9133886.1"/>
    <property type="molecule type" value="Genomic_DNA"/>
</dbReference>
<dbReference type="PANTHER" id="PTHR45436">
    <property type="entry name" value="SENSOR HISTIDINE KINASE YKOH"/>
    <property type="match status" value="1"/>
</dbReference>
<dbReference type="EC" id="2.7.13.3" evidence="3"/>
<dbReference type="PROSITE" id="PS50885">
    <property type="entry name" value="HAMP"/>
    <property type="match status" value="1"/>
</dbReference>
<evidence type="ECO:0000259" key="12">
    <source>
        <dbReference type="PROSITE" id="PS50109"/>
    </source>
</evidence>
<dbReference type="InterPro" id="IPR036097">
    <property type="entry name" value="HisK_dim/P_sf"/>
</dbReference>
<evidence type="ECO:0000256" key="11">
    <source>
        <dbReference type="SAM" id="MobiDB-lite"/>
    </source>
</evidence>
<dbReference type="SMART" id="SM00387">
    <property type="entry name" value="HATPase_c"/>
    <property type="match status" value="1"/>
</dbReference>
<dbReference type="GO" id="GO:0016301">
    <property type="term" value="F:kinase activity"/>
    <property type="evidence" value="ECO:0007669"/>
    <property type="project" value="UniProtKB-KW"/>
</dbReference>
<evidence type="ECO:0000256" key="9">
    <source>
        <dbReference type="ARBA" id="ARBA00023012"/>
    </source>
</evidence>
<keyword evidence="8" id="KW-1133">Transmembrane helix</keyword>
<dbReference type="PROSITE" id="PS50109">
    <property type="entry name" value="HIS_KIN"/>
    <property type="match status" value="1"/>
</dbReference>
<evidence type="ECO:0000256" key="5">
    <source>
        <dbReference type="ARBA" id="ARBA00022679"/>
    </source>
</evidence>
<dbReference type="CDD" id="cd00082">
    <property type="entry name" value="HisKA"/>
    <property type="match status" value="1"/>
</dbReference>
<feature type="domain" description="HAMP" evidence="13">
    <location>
        <begin position="186"/>
        <end position="239"/>
    </location>
</feature>
<evidence type="ECO:0000313" key="14">
    <source>
        <dbReference type="EMBL" id="MBF9133886.1"/>
    </source>
</evidence>
<dbReference type="SUPFAM" id="SSF158472">
    <property type="entry name" value="HAMP domain-like"/>
    <property type="match status" value="1"/>
</dbReference>
<keyword evidence="9" id="KW-0902">Two-component regulatory system</keyword>
<feature type="compositionally biased region" description="Polar residues" evidence="11">
    <location>
        <begin position="448"/>
        <end position="461"/>
    </location>
</feature>
<dbReference type="Gene3D" id="3.30.565.10">
    <property type="entry name" value="Histidine kinase-like ATPase, C-terminal domain"/>
    <property type="match status" value="1"/>
</dbReference>
<evidence type="ECO:0000256" key="4">
    <source>
        <dbReference type="ARBA" id="ARBA00022553"/>
    </source>
</evidence>
<dbReference type="SMART" id="SM00388">
    <property type="entry name" value="HisKA"/>
    <property type="match status" value="1"/>
</dbReference>
<feature type="domain" description="Histidine kinase" evidence="12">
    <location>
        <begin position="254"/>
        <end position="468"/>
    </location>
</feature>
<comment type="caution">
    <text evidence="14">The sequence shown here is derived from an EMBL/GenBank/DDBJ whole genome shotgun (WGS) entry which is preliminary data.</text>
</comment>
<dbReference type="Pfam" id="PF02518">
    <property type="entry name" value="HATPase_c"/>
    <property type="match status" value="1"/>
</dbReference>
<evidence type="ECO:0000256" key="2">
    <source>
        <dbReference type="ARBA" id="ARBA00004236"/>
    </source>
</evidence>
<dbReference type="InterPro" id="IPR003594">
    <property type="entry name" value="HATPase_dom"/>
</dbReference>
<dbReference type="RefSeq" id="WP_196205384.1">
    <property type="nucleotide sequence ID" value="NZ_JADPUN010000300.1"/>
</dbReference>
<comment type="subcellular location">
    <subcellularLocation>
        <location evidence="2">Cell membrane</location>
    </subcellularLocation>
</comment>
<sequence>MSLRTRLVAVVLALLAAGLLVAAGATLAALRFFLLARTDTQLDQLSSVMVAQLDSGRPMAPMLNGGRALTATEQPFVLLQVQEPDGSLRTNMGPPDARSVRIDVRPAASTRDNPVGVVHRNVRLAGVDPSQWRVRVAWLPDRQGILVLGLPMTQFQEMSDRLIRVEVIATASVMLVVALVVLRVIRVGMRPLDDIAEVASAIGHGDLNRRVQPARPNTEIGRLSDALNTMLVQIQTAFAERQASEDRLRRFVADASHELNTPIATIRGYAELFRHGADTRPDDLALAMRRIESEATRMGQLVNELLTLVKLDEGRPLERERVNLARLATEAVADSLAIEPDHPLSVEMDGEVVVSGDDARLRQLLTNLLSNVRRHTPAGTRAVVRVTGTGEEASIEVTDDGPGMTVEDCERVFERFYRTATTRSHQRSGSGLGLAIVASIAAAHGGTASVTSTPGAGTTFTIRLPVSPPAP</sequence>
<dbReference type="Gene3D" id="1.10.287.130">
    <property type="match status" value="1"/>
</dbReference>
<accession>A0ABS0H600</accession>
<dbReference type="Pfam" id="PF00512">
    <property type="entry name" value="HisKA"/>
    <property type="match status" value="1"/>
</dbReference>
<dbReference type="InterPro" id="IPR050428">
    <property type="entry name" value="TCS_sensor_his_kinase"/>
</dbReference>
<evidence type="ECO:0000256" key="1">
    <source>
        <dbReference type="ARBA" id="ARBA00000085"/>
    </source>
</evidence>
<evidence type="ECO:0000256" key="7">
    <source>
        <dbReference type="ARBA" id="ARBA00022777"/>
    </source>
</evidence>
<keyword evidence="10" id="KW-0472">Membrane</keyword>
<keyword evidence="6" id="KW-0812">Transmembrane</keyword>
<dbReference type="PRINTS" id="PR00344">
    <property type="entry name" value="BCTRLSENSOR"/>
</dbReference>
<evidence type="ECO:0000256" key="3">
    <source>
        <dbReference type="ARBA" id="ARBA00012438"/>
    </source>
</evidence>
<protein>
    <recommendedName>
        <fullName evidence="3">histidine kinase</fullName>
        <ecNumber evidence="3">2.7.13.3</ecNumber>
    </recommendedName>
</protein>